<reference evidence="1 2" key="1">
    <citation type="submission" date="2019-03" db="EMBL/GenBank/DDBJ databases">
        <title>Genomic Encyclopedia of Type Strains, Phase IV (KMG-IV): sequencing the most valuable type-strain genomes for metagenomic binning, comparative biology and taxonomic classification.</title>
        <authorList>
            <person name="Goeker M."/>
        </authorList>
    </citation>
    <scope>NUCLEOTIDE SEQUENCE [LARGE SCALE GENOMIC DNA]</scope>
    <source>
        <strain evidence="1 2">DSM 10053</strain>
    </source>
</reference>
<dbReference type="PANTHER" id="PTHR48079:SF6">
    <property type="entry name" value="NAD(P)-BINDING DOMAIN-CONTAINING PROTEIN-RELATED"/>
    <property type="match status" value="1"/>
</dbReference>
<dbReference type="EMBL" id="SMGJ01000005">
    <property type="protein sequence ID" value="TCK68328.1"/>
    <property type="molecule type" value="Genomic_DNA"/>
</dbReference>
<dbReference type="Gene3D" id="3.40.50.720">
    <property type="entry name" value="NAD(P)-binding Rossmann-like Domain"/>
    <property type="match status" value="1"/>
</dbReference>
<gene>
    <name evidence="1" type="ORF">EV692_1658</name>
</gene>
<proteinExistence type="predicted"/>
<dbReference type="InterPro" id="IPR036291">
    <property type="entry name" value="NAD(P)-bd_dom_sf"/>
</dbReference>
<dbReference type="PANTHER" id="PTHR48079">
    <property type="entry name" value="PROTEIN YEEZ"/>
    <property type="match status" value="1"/>
</dbReference>
<comment type="caution">
    <text evidence="1">The sequence shown here is derived from an EMBL/GenBank/DDBJ whole genome shotgun (WGS) entry which is preliminary data.</text>
</comment>
<evidence type="ECO:0000313" key="2">
    <source>
        <dbReference type="Proteomes" id="UP000295496"/>
    </source>
</evidence>
<dbReference type="GO" id="GO:0005737">
    <property type="term" value="C:cytoplasm"/>
    <property type="evidence" value="ECO:0007669"/>
    <property type="project" value="TreeGrafter"/>
</dbReference>
<dbReference type="Proteomes" id="UP000295496">
    <property type="component" value="Unassembled WGS sequence"/>
</dbReference>
<name>A0A4R1KT81_9PAST</name>
<dbReference type="GO" id="GO:0004029">
    <property type="term" value="F:aldehyde dehydrogenase (NAD+) activity"/>
    <property type="evidence" value="ECO:0007669"/>
    <property type="project" value="TreeGrafter"/>
</dbReference>
<dbReference type="OrthoDB" id="751203at2"/>
<dbReference type="AlphaFoldDB" id="A0A4R1KT81"/>
<dbReference type="RefSeq" id="WP_132302259.1">
    <property type="nucleotide sequence ID" value="NZ_CP170642.1"/>
</dbReference>
<evidence type="ECO:0000313" key="1">
    <source>
        <dbReference type="EMBL" id="TCK68328.1"/>
    </source>
</evidence>
<organism evidence="1 2">
    <name type="scientific">Lonepinella koalarum</name>
    <dbReference type="NCBI Taxonomy" id="53417"/>
    <lineage>
        <taxon>Bacteria</taxon>
        <taxon>Pseudomonadati</taxon>
        <taxon>Pseudomonadota</taxon>
        <taxon>Gammaproteobacteria</taxon>
        <taxon>Pasteurellales</taxon>
        <taxon>Pasteurellaceae</taxon>
        <taxon>Lonepinella</taxon>
    </lineage>
</organism>
<sequence length="265" mass="30204">MRSVAIVGLGWFGLPLARDLRNLGWEVKGSKRTQEGVEEMRLWRLEAYQLQLDPEINADPDDLIALLSVDSLVVNIPPSDYFFDAESYTQGIENLVNEALLCGVKHIIFISSTSVLPMQTGQFDEETQPPFSPLYEIEQMLFTLQDIDVDIIRFGGLIGNDRHPVHSMSGRTYQQGNSPVNLVHLEDCSRAVQSLLETQGGHRLYHLVAPQHPTRVDYYQAMAEKFAEKAPHFECSEEDLQRIIVADKICRELDFVYQYPNPYTM</sequence>
<protein>
    <submittedName>
        <fullName evidence="1">Nucleoside-diphosphate-sugar epimerase</fullName>
    </submittedName>
</protein>
<keyword evidence="2" id="KW-1185">Reference proteome</keyword>
<accession>A0A4R1KT81</accession>
<dbReference type="InterPro" id="IPR051783">
    <property type="entry name" value="NAD(P)-dependent_oxidoreduct"/>
</dbReference>
<dbReference type="SUPFAM" id="SSF51735">
    <property type="entry name" value="NAD(P)-binding Rossmann-fold domains"/>
    <property type="match status" value="1"/>
</dbReference>